<dbReference type="EMBL" id="JACJIK010000001">
    <property type="protein sequence ID" value="MBA9059525.1"/>
    <property type="molecule type" value="Genomic_DNA"/>
</dbReference>
<protein>
    <submittedName>
        <fullName evidence="2">Uncharacterized protein</fullName>
    </submittedName>
</protein>
<evidence type="ECO:0000313" key="3">
    <source>
        <dbReference type="Proteomes" id="UP000572670"/>
    </source>
</evidence>
<organism evidence="2 3">
    <name type="scientific">Micrococcus yunnanensis</name>
    <dbReference type="NCBI Taxonomy" id="566027"/>
    <lineage>
        <taxon>Bacteria</taxon>
        <taxon>Bacillati</taxon>
        <taxon>Actinomycetota</taxon>
        <taxon>Actinomycetes</taxon>
        <taxon>Micrococcales</taxon>
        <taxon>Micrococcaceae</taxon>
        <taxon>Micrococcus</taxon>
    </lineage>
</organism>
<feature type="region of interest" description="Disordered" evidence="1">
    <location>
        <begin position="33"/>
        <end position="69"/>
    </location>
</feature>
<sequence length="69" mass="7322">MATTTARHHRRTPAGTLRTAAPFFAVLAARHGIPAPDAPTPARTPAAASSAAQDARPTRDRLPSLENRR</sequence>
<gene>
    <name evidence="2" type="ORF">HDA34_001232</name>
</gene>
<name>A0ABR6D0A1_9MICC</name>
<evidence type="ECO:0000256" key="1">
    <source>
        <dbReference type="SAM" id="MobiDB-lite"/>
    </source>
</evidence>
<accession>A0ABR6D0A1</accession>
<dbReference type="Proteomes" id="UP000572670">
    <property type="component" value="Unassembled WGS sequence"/>
</dbReference>
<proteinExistence type="predicted"/>
<evidence type="ECO:0000313" key="2">
    <source>
        <dbReference type="EMBL" id="MBA9059525.1"/>
    </source>
</evidence>
<feature type="compositionally biased region" description="Basic and acidic residues" evidence="1">
    <location>
        <begin position="56"/>
        <end position="69"/>
    </location>
</feature>
<reference evidence="2 3" key="1">
    <citation type="submission" date="2020-08" db="EMBL/GenBank/DDBJ databases">
        <title>Sequencing the genomes of 1000 actinobacteria strains.</title>
        <authorList>
            <person name="Klenk H.-P."/>
        </authorList>
    </citation>
    <scope>NUCLEOTIDE SEQUENCE [LARGE SCALE GENOMIC DNA]</scope>
    <source>
        <strain evidence="2 3">DSM 21948</strain>
    </source>
</reference>
<feature type="compositionally biased region" description="Low complexity" evidence="1">
    <location>
        <begin position="40"/>
        <end position="55"/>
    </location>
</feature>
<keyword evidence="3" id="KW-1185">Reference proteome</keyword>
<comment type="caution">
    <text evidence="2">The sequence shown here is derived from an EMBL/GenBank/DDBJ whole genome shotgun (WGS) entry which is preliminary data.</text>
</comment>